<dbReference type="InterPro" id="IPR007110">
    <property type="entry name" value="Ig-like_dom"/>
</dbReference>
<dbReference type="InterPro" id="IPR003599">
    <property type="entry name" value="Ig_sub"/>
</dbReference>
<keyword evidence="4" id="KW-1015">Disulfide bond</keyword>
<dbReference type="Ensembl" id="ENSSPAT00000020589.1">
    <property type="protein sequence ID" value="ENSSPAP00000020274.1"/>
    <property type="gene ID" value="ENSSPAG00000015312.1"/>
</dbReference>
<feature type="domain" description="TIR" evidence="9">
    <location>
        <begin position="351"/>
        <end position="497"/>
    </location>
</feature>
<keyword evidence="6" id="KW-0393">Immunoglobulin domain</keyword>
<dbReference type="PROSITE" id="PS50104">
    <property type="entry name" value="TIR"/>
    <property type="match status" value="1"/>
</dbReference>
<evidence type="ECO:0000313" key="13">
    <source>
        <dbReference type="RefSeq" id="XP_008290774.1"/>
    </source>
</evidence>
<evidence type="ECO:0000256" key="2">
    <source>
        <dbReference type="ARBA" id="ARBA00022801"/>
    </source>
</evidence>
<dbReference type="Gene3D" id="3.40.50.10140">
    <property type="entry name" value="Toll/interleukin-1 receptor homology (TIR) domain"/>
    <property type="match status" value="1"/>
</dbReference>
<dbReference type="STRING" id="144197.ENSSPAP00000020274"/>
<name>A0A3B5AR68_9TELE</name>
<keyword evidence="2" id="KW-0378">Hydrolase</keyword>
<dbReference type="PRINTS" id="PR01537">
    <property type="entry name" value="INTRLKN1R1F"/>
</dbReference>
<keyword evidence="12" id="KW-1185">Reference proteome</keyword>
<evidence type="ECO:0000256" key="4">
    <source>
        <dbReference type="ARBA" id="ARBA00023157"/>
    </source>
</evidence>
<organism evidence="11">
    <name type="scientific">Stegastes partitus</name>
    <name type="common">bicolor damselfish</name>
    <dbReference type="NCBI Taxonomy" id="144197"/>
    <lineage>
        <taxon>Eukaryota</taxon>
        <taxon>Metazoa</taxon>
        <taxon>Chordata</taxon>
        <taxon>Craniata</taxon>
        <taxon>Vertebrata</taxon>
        <taxon>Euteleostomi</taxon>
        <taxon>Actinopterygii</taxon>
        <taxon>Neopterygii</taxon>
        <taxon>Teleostei</taxon>
        <taxon>Neoteleostei</taxon>
        <taxon>Acanthomorphata</taxon>
        <taxon>Ovalentaria</taxon>
        <taxon>Pomacentridae</taxon>
        <taxon>Stegastes</taxon>
    </lineage>
</organism>
<feature type="chain" id="PRO_5044591963" evidence="8">
    <location>
        <begin position="21"/>
        <end position="517"/>
    </location>
</feature>
<dbReference type="PROSITE" id="PS50835">
    <property type="entry name" value="IG_LIKE"/>
    <property type="match status" value="1"/>
</dbReference>
<keyword evidence="3" id="KW-0520">NAD</keyword>
<dbReference type="Proteomes" id="UP000694891">
    <property type="component" value="Unplaced"/>
</dbReference>
<dbReference type="SUPFAM" id="SSF52200">
    <property type="entry name" value="Toll/Interleukin receptor TIR domain"/>
    <property type="match status" value="1"/>
</dbReference>
<dbReference type="RefSeq" id="XP_008290774.1">
    <property type="nucleotide sequence ID" value="XM_008292552.1"/>
</dbReference>
<evidence type="ECO:0000256" key="6">
    <source>
        <dbReference type="ARBA" id="ARBA00023319"/>
    </source>
</evidence>
<feature type="signal peptide" evidence="8">
    <location>
        <begin position="1"/>
        <end position="20"/>
    </location>
</feature>
<dbReference type="SUPFAM" id="SSF48726">
    <property type="entry name" value="Immunoglobulin"/>
    <property type="match status" value="2"/>
</dbReference>
<dbReference type="GeneTree" id="ENSGT01090000259985"/>
<gene>
    <name evidence="13" type="primary">LOC103365186</name>
</gene>
<evidence type="ECO:0000313" key="12">
    <source>
        <dbReference type="Proteomes" id="UP000694891"/>
    </source>
</evidence>
<comment type="similarity">
    <text evidence="1">Belongs to the interleukin-1 receptor family.</text>
</comment>
<dbReference type="PANTHER" id="PTHR11890">
    <property type="entry name" value="INTERLEUKIN-1 RECEPTOR FAMILY MEMBER"/>
    <property type="match status" value="1"/>
</dbReference>
<evidence type="ECO:0000259" key="10">
    <source>
        <dbReference type="PROSITE" id="PS50835"/>
    </source>
</evidence>
<dbReference type="AlphaFoldDB" id="A0A3B5AR68"/>
<evidence type="ECO:0000313" key="11">
    <source>
        <dbReference type="Ensembl" id="ENSSPAP00000020274.1"/>
    </source>
</evidence>
<dbReference type="Pfam" id="PF01582">
    <property type="entry name" value="TIR"/>
    <property type="match status" value="1"/>
</dbReference>
<dbReference type="GO" id="GO:0007165">
    <property type="term" value="P:signal transduction"/>
    <property type="evidence" value="ECO:0007669"/>
    <property type="project" value="InterPro"/>
</dbReference>
<dbReference type="OrthoDB" id="9940746at2759"/>
<evidence type="ECO:0000256" key="7">
    <source>
        <dbReference type="SAM" id="Phobius"/>
    </source>
</evidence>
<dbReference type="SMART" id="SM00409">
    <property type="entry name" value="IG"/>
    <property type="match status" value="2"/>
</dbReference>
<dbReference type="InterPro" id="IPR000157">
    <property type="entry name" value="TIR_dom"/>
</dbReference>
<dbReference type="InterPro" id="IPR015621">
    <property type="entry name" value="IL-1_rcpt_fam"/>
</dbReference>
<feature type="domain" description="Ig-like" evidence="10">
    <location>
        <begin position="202"/>
        <end position="294"/>
    </location>
</feature>
<dbReference type="InterPro" id="IPR013783">
    <property type="entry name" value="Ig-like_fold"/>
</dbReference>
<dbReference type="InterPro" id="IPR035897">
    <property type="entry name" value="Toll_tir_struct_dom_sf"/>
</dbReference>
<accession>A0A3B5AR68</accession>
<evidence type="ECO:0000256" key="5">
    <source>
        <dbReference type="ARBA" id="ARBA00023180"/>
    </source>
</evidence>
<evidence type="ECO:0000256" key="8">
    <source>
        <dbReference type="SAM" id="SignalP"/>
    </source>
</evidence>
<dbReference type="Gene3D" id="2.60.40.10">
    <property type="entry name" value="Immunoglobulins"/>
    <property type="match status" value="3"/>
</dbReference>
<keyword evidence="5" id="KW-0325">Glycoprotein</keyword>
<dbReference type="GeneID" id="103365186"/>
<reference evidence="11" key="1">
    <citation type="submission" date="2023-09" db="UniProtKB">
        <authorList>
            <consortium name="Ensembl"/>
        </authorList>
    </citation>
    <scope>IDENTIFICATION</scope>
</reference>
<feature type="transmembrane region" description="Helical" evidence="7">
    <location>
        <begin position="305"/>
        <end position="327"/>
    </location>
</feature>
<evidence type="ECO:0000259" key="9">
    <source>
        <dbReference type="PROSITE" id="PS50104"/>
    </source>
</evidence>
<evidence type="ECO:0000256" key="3">
    <source>
        <dbReference type="ARBA" id="ARBA00023027"/>
    </source>
</evidence>
<dbReference type="PANTHER" id="PTHR11890:SF6">
    <property type="entry name" value="INTERLEUKIN-18 RECEPTOR 1"/>
    <property type="match status" value="1"/>
</dbReference>
<keyword evidence="8" id="KW-0732">Signal</keyword>
<keyword evidence="7" id="KW-0472">Membrane</keyword>
<evidence type="ECO:0000256" key="1">
    <source>
        <dbReference type="ARBA" id="ARBA00009752"/>
    </source>
</evidence>
<dbReference type="GO" id="GO:0016787">
    <property type="term" value="F:hydrolase activity"/>
    <property type="evidence" value="ECO:0007669"/>
    <property type="project" value="UniProtKB-KW"/>
</dbReference>
<sequence length="517" mass="58273">MAIFQLLFFTLTAGVCPVTSKEIRVKAGEIVALYCEGGDGKTLWKSNSSQGMYLYNKMSATEQRQIGVVVHENILVILNASINHQGNYECSSGNTSSQHWINLTVYTQSKDMYSRKCFTEEFCKLYCPDIYIPADKFTSKGTTWNKEAPENGEFSSVEEKHSGVYTCTKSYLYHGQTYNVTFRVNLSVLPHKKRKTAEIQKPRNNEEFQVELGSPKVINCEAFTHSDTVSLFWFSGETFFDKKESSPVYYNTTWNNTEKKMTASLVFTKVLEEHLSKNYTCKLENDIQTPKFVTITLTRKARPSYISLAVCIVFFVVVSVVTVVIYVKFKVDISLFLRDTLGCHSSTSDGKSYDAFLMCYKSDTDEGLNAQDRKTLESVLEERFGYSLCLYDRDILPGNAVAQAVLDCIEQSRTVVLVPTSPDPGLGSGLLSVIHEALVEKQTRLVFINTETPEMSNSGSLQDALQLLSEAGNHVTWKGMSSMLPSSSFWKQLRYYLPAPQHAPKMQLLPQTVQDVN</sequence>
<reference evidence="13" key="2">
    <citation type="submission" date="2025-04" db="UniProtKB">
        <authorList>
            <consortium name="RefSeq"/>
        </authorList>
    </citation>
    <scope>IDENTIFICATION</scope>
</reference>
<keyword evidence="7" id="KW-1133">Transmembrane helix</keyword>
<dbReference type="InterPro" id="IPR036179">
    <property type="entry name" value="Ig-like_dom_sf"/>
</dbReference>
<protein>
    <submittedName>
        <fullName evidence="11 13">Interleukin-18 receptor 1-like</fullName>
    </submittedName>
</protein>
<proteinExistence type="inferred from homology"/>
<keyword evidence="7" id="KW-0812">Transmembrane</keyword>